<accession>A0A0F8X415</accession>
<reference evidence="1" key="1">
    <citation type="journal article" date="2015" name="Nature">
        <title>Complex archaea that bridge the gap between prokaryotes and eukaryotes.</title>
        <authorList>
            <person name="Spang A."/>
            <person name="Saw J.H."/>
            <person name="Jorgensen S.L."/>
            <person name="Zaremba-Niedzwiedzka K."/>
            <person name="Martijn J."/>
            <person name="Lind A.E."/>
            <person name="van Eijk R."/>
            <person name="Schleper C."/>
            <person name="Guy L."/>
            <person name="Ettema T.J."/>
        </authorList>
    </citation>
    <scope>NUCLEOTIDE SEQUENCE</scope>
</reference>
<comment type="caution">
    <text evidence="1">The sequence shown here is derived from an EMBL/GenBank/DDBJ whole genome shotgun (WGS) entry which is preliminary data.</text>
</comment>
<organism evidence="1">
    <name type="scientific">marine sediment metagenome</name>
    <dbReference type="NCBI Taxonomy" id="412755"/>
    <lineage>
        <taxon>unclassified sequences</taxon>
        <taxon>metagenomes</taxon>
        <taxon>ecological metagenomes</taxon>
    </lineage>
</organism>
<dbReference type="EMBL" id="LAZR01065396">
    <property type="protein sequence ID" value="KKK55630.1"/>
    <property type="molecule type" value="Genomic_DNA"/>
</dbReference>
<protein>
    <submittedName>
        <fullName evidence="1">Uncharacterized protein</fullName>
    </submittedName>
</protein>
<evidence type="ECO:0000313" key="1">
    <source>
        <dbReference type="EMBL" id="KKK55630.1"/>
    </source>
</evidence>
<name>A0A0F8X415_9ZZZZ</name>
<dbReference type="AlphaFoldDB" id="A0A0F8X415"/>
<gene>
    <name evidence="1" type="ORF">LCGC14_3072630</name>
</gene>
<sequence>MVDTDQGQSMEKLLEEGILPRGIPLADRLFKAMGETDGSKHR</sequence>
<proteinExistence type="predicted"/>